<dbReference type="GO" id="GO:0005524">
    <property type="term" value="F:ATP binding"/>
    <property type="evidence" value="ECO:0007669"/>
    <property type="project" value="UniProtKB-UniRule"/>
</dbReference>
<comment type="similarity">
    <text evidence="1">Belongs to the protein kinase superfamily. CMGC Ser/Thr protein kinase family. CDC2/CDKX subfamily.</text>
</comment>
<evidence type="ECO:0000256" key="7">
    <source>
        <dbReference type="ARBA" id="ARBA00022840"/>
    </source>
</evidence>
<dbReference type="SUPFAM" id="SSF56112">
    <property type="entry name" value="Protein kinase-like (PK-like)"/>
    <property type="match status" value="1"/>
</dbReference>
<dbReference type="AlphaFoldDB" id="A0A2U1QMZ6"/>
<dbReference type="InterPro" id="IPR008271">
    <property type="entry name" value="Ser/Thr_kinase_AS"/>
</dbReference>
<dbReference type="OrthoDB" id="1732493at2759"/>
<evidence type="ECO:0000256" key="2">
    <source>
        <dbReference type="ARBA" id="ARBA00012425"/>
    </source>
</evidence>
<dbReference type="EMBL" id="PKPP01000022">
    <property type="protein sequence ID" value="PWA99380.1"/>
    <property type="molecule type" value="Genomic_DNA"/>
</dbReference>
<evidence type="ECO:0000256" key="9">
    <source>
        <dbReference type="ARBA" id="ARBA00048367"/>
    </source>
</evidence>
<sequence length="473" mass="52538">MDPPPPTTKSWSIHTRTEITSKYKIHSLIGSGTFSDIYKATRISDNLPVALKEVHHSQSAFREIEALQALHHSPNVVVLHEFFSSDDEDVVLVLEYLVTDLEKVIKVVGREGGMGGWSVGEVKRWIVQILLAVDACHRSSVIHRDLKPSNFLIGEDGVLKLADFGQARIRIAPGFDSFHHNTQLQSQESSVFQHQNTLTEPENTSQENRSNPMEVPLGTIEESGPSDEFKSNDPFDETDRETNFPDADTSCLATCTTSDVEEDFLKSNYSYENNDGGTESGPLTSCAGTRWFRAPELLFGSTNYGAEVDLWSLGCVIAELFTLQPLFPGTSDIDQISRIYEVLGNLNEEVWPGCAQLPDYQIINFEKVENPSGLASCLPNRSQDEISLVKKLLCYDPAGRATAMELLHDKYLNEEPLPVPVSELRVPLSNHGTDYFSSGSEEWGDRRELGSDSDFDEFDVTTGSGGDFSIQFS</sequence>
<dbReference type="EC" id="2.7.11.22" evidence="2"/>
<feature type="region of interest" description="Disordered" evidence="12">
    <location>
        <begin position="437"/>
        <end position="473"/>
    </location>
</feature>
<dbReference type="PANTHER" id="PTHR24056">
    <property type="entry name" value="CELL DIVISION PROTEIN KINASE"/>
    <property type="match status" value="1"/>
</dbReference>
<keyword evidence="15" id="KW-1185">Reference proteome</keyword>
<evidence type="ECO:0000256" key="11">
    <source>
        <dbReference type="RuleBase" id="RU000304"/>
    </source>
</evidence>
<dbReference type="STRING" id="35608.A0A2U1QMZ6"/>
<evidence type="ECO:0000313" key="14">
    <source>
        <dbReference type="EMBL" id="PWA99380.1"/>
    </source>
</evidence>
<comment type="caution">
    <text evidence="14">The sequence shown here is derived from an EMBL/GenBank/DDBJ whole genome shotgun (WGS) entry which is preliminary data.</text>
</comment>
<dbReference type="InterPro" id="IPR050108">
    <property type="entry name" value="CDK"/>
</dbReference>
<evidence type="ECO:0000256" key="5">
    <source>
        <dbReference type="ARBA" id="ARBA00022741"/>
    </source>
</evidence>
<comment type="catalytic activity">
    <reaction evidence="8">
        <text>L-threonyl-[protein] + ATP = O-phospho-L-threonyl-[protein] + ADP + H(+)</text>
        <dbReference type="Rhea" id="RHEA:46608"/>
        <dbReference type="Rhea" id="RHEA-COMP:11060"/>
        <dbReference type="Rhea" id="RHEA-COMP:11605"/>
        <dbReference type="ChEBI" id="CHEBI:15378"/>
        <dbReference type="ChEBI" id="CHEBI:30013"/>
        <dbReference type="ChEBI" id="CHEBI:30616"/>
        <dbReference type="ChEBI" id="CHEBI:61977"/>
        <dbReference type="ChEBI" id="CHEBI:456216"/>
        <dbReference type="EC" id="2.7.11.22"/>
    </reaction>
</comment>
<feature type="compositionally biased region" description="Polar residues" evidence="12">
    <location>
        <begin position="186"/>
        <end position="211"/>
    </location>
</feature>
<feature type="domain" description="Protein kinase" evidence="13">
    <location>
        <begin position="23"/>
        <end position="412"/>
    </location>
</feature>
<organism evidence="14 15">
    <name type="scientific">Artemisia annua</name>
    <name type="common">Sweet wormwood</name>
    <dbReference type="NCBI Taxonomy" id="35608"/>
    <lineage>
        <taxon>Eukaryota</taxon>
        <taxon>Viridiplantae</taxon>
        <taxon>Streptophyta</taxon>
        <taxon>Embryophyta</taxon>
        <taxon>Tracheophyta</taxon>
        <taxon>Spermatophyta</taxon>
        <taxon>Magnoliopsida</taxon>
        <taxon>eudicotyledons</taxon>
        <taxon>Gunneridae</taxon>
        <taxon>Pentapetalae</taxon>
        <taxon>asterids</taxon>
        <taxon>campanulids</taxon>
        <taxon>Asterales</taxon>
        <taxon>Asteraceae</taxon>
        <taxon>Asteroideae</taxon>
        <taxon>Anthemideae</taxon>
        <taxon>Artemisiinae</taxon>
        <taxon>Artemisia</taxon>
    </lineage>
</organism>
<dbReference type="Proteomes" id="UP000245207">
    <property type="component" value="Unassembled WGS sequence"/>
</dbReference>
<evidence type="ECO:0000256" key="10">
    <source>
        <dbReference type="PROSITE-ProRule" id="PRU10141"/>
    </source>
</evidence>
<reference evidence="14 15" key="1">
    <citation type="journal article" date="2018" name="Mol. Plant">
        <title>The genome of Artemisia annua provides insight into the evolution of Asteraceae family and artemisinin biosynthesis.</title>
        <authorList>
            <person name="Shen Q."/>
            <person name="Zhang L."/>
            <person name="Liao Z."/>
            <person name="Wang S."/>
            <person name="Yan T."/>
            <person name="Shi P."/>
            <person name="Liu M."/>
            <person name="Fu X."/>
            <person name="Pan Q."/>
            <person name="Wang Y."/>
            <person name="Lv Z."/>
            <person name="Lu X."/>
            <person name="Zhang F."/>
            <person name="Jiang W."/>
            <person name="Ma Y."/>
            <person name="Chen M."/>
            <person name="Hao X."/>
            <person name="Li L."/>
            <person name="Tang Y."/>
            <person name="Lv G."/>
            <person name="Zhou Y."/>
            <person name="Sun X."/>
            <person name="Brodelius P.E."/>
            <person name="Rose J.K.C."/>
            <person name="Tang K."/>
        </authorList>
    </citation>
    <scope>NUCLEOTIDE SEQUENCE [LARGE SCALE GENOMIC DNA]</scope>
    <source>
        <strain evidence="15">cv. Huhao1</strain>
        <tissue evidence="14">Leaf</tissue>
    </source>
</reference>
<name>A0A2U1QMZ6_ARTAN</name>
<dbReference type="InterPro" id="IPR017441">
    <property type="entry name" value="Protein_kinase_ATP_BS"/>
</dbReference>
<dbReference type="InterPro" id="IPR011009">
    <property type="entry name" value="Kinase-like_dom_sf"/>
</dbReference>
<feature type="region of interest" description="Disordered" evidence="12">
    <location>
        <begin position="186"/>
        <end position="248"/>
    </location>
</feature>
<keyword evidence="7 10" id="KW-0067">ATP-binding</keyword>
<evidence type="ECO:0000259" key="13">
    <source>
        <dbReference type="PROSITE" id="PS50011"/>
    </source>
</evidence>
<evidence type="ECO:0000256" key="8">
    <source>
        <dbReference type="ARBA" id="ARBA00047811"/>
    </source>
</evidence>
<accession>A0A2U1QMZ6</accession>
<evidence type="ECO:0000256" key="3">
    <source>
        <dbReference type="ARBA" id="ARBA00022527"/>
    </source>
</evidence>
<proteinExistence type="inferred from homology"/>
<evidence type="ECO:0000256" key="4">
    <source>
        <dbReference type="ARBA" id="ARBA00022679"/>
    </source>
</evidence>
<keyword evidence="5 10" id="KW-0547">Nucleotide-binding</keyword>
<dbReference type="PROSITE" id="PS00108">
    <property type="entry name" value="PROTEIN_KINASE_ST"/>
    <property type="match status" value="1"/>
</dbReference>
<dbReference type="GO" id="GO:0004693">
    <property type="term" value="F:cyclin-dependent protein serine/threonine kinase activity"/>
    <property type="evidence" value="ECO:0007669"/>
    <property type="project" value="UniProtKB-EC"/>
</dbReference>
<evidence type="ECO:0000256" key="6">
    <source>
        <dbReference type="ARBA" id="ARBA00022777"/>
    </source>
</evidence>
<keyword evidence="6 14" id="KW-0418">Kinase</keyword>
<keyword evidence="4" id="KW-0808">Transferase</keyword>
<dbReference type="InterPro" id="IPR000719">
    <property type="entry name" value="Prot_kinase_dom"/>
</dbReference>
<keyword evidence="3 11" id="KW-0723">Serine/threonine-protein kinase</keyword>
<gene>
    <name evidence="14" type="ORF">CTI12_AA009210</name>
</gene>
<dbReference type="Gene3D" id="1.10.510.10">
    <property type="entry name" value="Transferase(Phosphotransferase) domain 1"/>
    <property type="match status" value="2"/>
</dbReference>
<dbReference type="PROSITE" id="PS00107">
    <property type="entry name" value="PROTEIN_KINASE_ATP"/>
    <property type="match status" value="1"/>
</dbReference>
<evidence type="ECO:0000256" key="1">
    <source>
        <dbReference type="ARBA" id="ARBA00006485"/>
    </source>
</evidence>
<feature type="binding site" evidence="10">
    <location>
        <position position="52"/>
    </location>
    <ligand>
        <name>ATP</name>
        <dbReference type="ChEBI" id="CHEBI:30616"/>
    </ligand>
</feature>
<dbReference type="SMART" id="SM00220">
    <property type="entry name" value="S_TKc"/>
    <property type="match status" value="1"/>
</dbReference>
<dbReference type="GO" id="GO:0005634">
    <property type="term" value="C:nucleus"/>
    <property type="evidence" value="ECO:0007669"/>
    <property type="project" value="TreeGrafter"/>
</dbReference>
<protein>
    <recommendedName>
        <fullName evidence="2">cyclin-dependent kinase</fullName>
        <ecNumber evidence="2">2.7.11.22</ecNumber>
    </recommendedName>
</protein>
<dbReference type="PANTHER" id="PTHR24056:SF171">
    <property type="entry name" value="CYCLIN-DEPENDENT KINASE 20"/>
    <property type="match status" value="1"/>
</dbReference>
<dbReference type="FunFam" id="3.30.200.20:FF:000664">
    <property type="entry name" value="Cyclin-dependent kinase F-1"/>
    <property type="match status" value="1"/>
</dbReference>
<evidence type="ECO:0000256" key="12">
    <source>
        <dbReference type="SAM" id="MobiDB-lite"/>
    </source>
</evidence>
<dbReference type="PROSITE" id="PS50011">
    <property type="entry name" value="PROTEIN_KINASE_DOM"/>
    <property type="match status" value="1"/>
</dbReference>
<dbReference type="Pfam" id="PF00069">
    <property type="entry name" value="Pkinase"/>
    <property type="match status" value="2"/>
</dbReference>
<evidence type="ECO:0000313" key="15">
    <source>
        <dbReference type="Proteomes" id="UP000245207"/>
    </source>
</evidence>
<comment type="catalytic activity">
    <reaction evidence="9">
        <text>L-seryl-[protein] + ATP = O-phospho-L-seryl-[protein] + ADP + H(+)</text>
        <dbReference type="Rhea" id="RHEA:17989"/>
        <dbReference type="Rhea" id="RHEA-COMP:9863"/>
        <dbReference type="Rhea" id="RHEA-COMP:11604"/>
        <dbReference type="ChEBI" id="CHEBI:15378"/>
        <dbReference type="ChEBI" id="CHEBI:29999"/>
        <dbReference type="ChEBI" id="CHEBI:30616"/>
        <dbReference type="ChEBI" id="CHEBI:83421"/>
        <dbReference type="ChEBI" id="CHEBI:456216"/>
        <dbReference type="EC" id="2.7.11.22"/>
    </reaction>
</comment>